<dbReference type="InterPro" id="IPR023198">
    <property type="entry name" value="PGP-like_dom2"/>
</dbReference>
<protein>
    <submittedName>
        <fullName evidence="2">HAD family hydrolase</fullName>
    </submittedName>
</protein>
<keyword evidence="3" id="KW-1185">Reference proteome</keyword>
<dbReference type="InterPro" id="IPR036412">
    <property type="entry name" value="HAD-like_sf"/>
</dbReference>
<organism evidence="2 3">
    <name type="scientific">Pontibacter silvestris</name>
    <dbReference type="NCBI Taxonomy" id="2305183"/>
    <lineage>
        <taxon>Bacteria</taxon>
        <taxon>Pseudomonadati</taxon>
        <taxon>Bacteroidota</taxon>
        <taxon>Cytophagia</taxon>
        <taxon>Cytophagales</taxon>
        <taxon>Hymenobacteraceae</taxon>
        <taxon>Pontibacter</taxon>
    </lineage>
</organism>
<sequence>MAIKTIAFDADDTLWVNETIFTITHARFVSILEKYEEPETLEKRLFETEIKNLSIFGYGIKGFTLSMIETALELTEGRLTGAEIQKILELGKDMLEHPVELLPHVEETLKVLQTDYDLMLITKGDLFDQESKIARSGLAEYFDRIEIISEKDTVTYQKIMTRHSIQMASFLMMGNSVKSDILPILALGGHAIHIPFHTTWAHEVVAPEKLAHVQYEVLNSIAEIPERLPHLFTSK</sequence>
<dbReference type="GO" id="GO:0016787">
    <property type="term" value="F:hydrolase activity"/>
    <property type="evidence" value="ECO:0007669"/>
    <property type="project" value="UniProtKB-KW"/>
</dbReference>
<dbReference type="InterPro" id="IPR051540">
    <property type="entry name" value="S-2-haloacid_dehalogenase"/>
</dbReference>
<dbReference type="Pfam" id="PF00702">
    <property type="entry name" value="Hydrolase"/>
    <property type="match status" value="1"/>
</dbReference>
<proteinExistence type="predicted"/>
<evidence type="ECO:0000313" key="2">
    <source>
        <dbReference type="EMBL" id="MFD2065288.1"/>
    </source>
</evidence>
<dbReference type="EMBL" id="JBHUHV010000001">
    <property type="protein sequence ID" value="MFD2065288.1"/>
    <property type="molecule type" value="Genomic_DNA"/>
</dbReference>
<dbReference type="CDD" id="cd07515">
    <property type="entry name" value="HAD-like"/>
    <property type="match status" value="1"/>
</dbReference>
<dbReference type="InterPro" id="IPR023214">
    <property type="entry name" value="HAD_sf"/>
</dbReference>
<evidence type="ECO:0000256" key="1">
    <source>
        <dbReference type="ARBA" id="ARBA00022801"/>
    </source>
</evidence>
<dbReference type="SUPFAM" id="SSF56784">
    <property type="entry name" value="HAD-like"/>
    <property type="match status" value="1"/>
</dbReference>
<dbReference type="Gene3D" id="1.10.150.240">
    <property type="entry name" value="Putative phosphatase, domain 2"/>
    <property type="match status" value="1"/>
</dbReference>
<gene>
    <name evidence="2" type="ORF">ACFSKU_00200</name>
</gene>
<dbReference type="Gene3D" id="3.40.50.1000">
    <property type="entry name" value="HAD superfamily/HAD-like"/>
    <property type="match status" value="1"/>
</dbReference>
<name>A0ABW4WRD8_9BACT</name>
<comment type="caution">
    <text evidence="2">The sequence shown here is derived from an EMBL/GenBank/DDBJ whole genome shotgun (WGS) entry which is preliminary data.</text>
</comment>
<keyword evidence="1 2" id="KW-0378">Hydrolase</keyword>
<dbReference type="PANTHER" id="PTHR43316:SF8">
    <property type="entry name" value="HAD FAMILY HYDROLASE"/>
    <property type="match status" value="1"/>
</dbReference>
<dbReference type="PANTHER" id="PTHR43316">
    <property type="entry name" value="HYDROLASE, HALOACID DELAHOGENASE-RELATED"/>
    <property type="match status" value="1"/>
</dbReference>
<evidence type="ECO:0000313" key="3">
    <source>
        <dbReference type="Proteomes" id="UP001597369"/>
    </source>
</evidence>
<dbReference type="RefSeq" id="WP_229962721.1">
    <property type="nucleotide sequence ID" value="NZ_JAJJWI010000031.1"/>
</dbReference>
<reference evidence="3" key="1">
    <citation type="journal article" date="2019" name="Int. J. Syst. Evol. Microbiol.">
        <title>The Global Catalogue of Microorganisms (GCM) 10K type strain sequencing project: providing services to taxonomists for standard genome sequencing and annotation.</title>
        <authorList>
            <consortium name="The Broad Institute Genomics Platform"/>
            <consortium name="The Broad Institute Genome Sequencing Center for Infectious Disease"/>
            <person name="Wu L."/>
            <person name="Ma J."/>
        </authorList>
    </citation>
    <scope>NUCLEOTIDE SEQUENCE [LARGE SCALE GENOMIC DNA]</scope>
    <source>
        <strain evidence="3">JCM 16545</strain>
    </source>
</reference>
<accession>A0ABW4WRD8</accession>
<dbReference type="Proteomes" id="UP001597369">
    <property type="component" value="Unassembled WGS sequence"/>
</dbReference>